<evidence type="ECO:0000313" key="2">
    <source>
        <dbReference type="Proteomes" id="UP000708208"/>
    </source>
</evidence>
<evidence type="ECO:0000313" key="1">
    <source>
        <dbReference type="EMBL" id="CAG7668508.1"/>
    </source>
</evidence>
<name>A0A8J2NH90_9HEXA</name>
<proteinExistence type="predicted"/>
<dbReference type="AlphaFoldDB" id="A0A8J2NH90"/>
<dbReference type="Proteomes" id="UP000708208">
    <property type="component" value="Unassembled WGS sequence"/>
</dbReference>
<dbReference type="EMBL" id="CAJVCH010010898">
    <property type="protein sequence ID" value="CAG7668508.1"/>
    <property type="molecule type" value="Genomic_DNA"/>
</dbReference>
<accession>A0A8J2NH90</accession>
<sequence>IVQLLAFILQLETTSCSFIVSLASYG</sequence>
<organism evidence="1 2">
    <name type="scientific">Allacma fusca</name>
    <dbReference type="NCBI Taxonomy" id="39272"/>
    <lineage>
        <taxon>Eukaryota</taxon>
        <taxon>Metazoa</taxon>
        <taxon>Ecdysozoa</taxon>
        <taxon>Arthropoda</taxon>
        <taxon>Hexapoda</taxon>
        <taxon>Collembola</taxon>
        <taxon>Symphypleona</taxon>
        <taxon>Sminthuridae</taxon>
        <taxon>Allacma</taxon>
    </lineage>
</organism>
<gene>
    <name evidence="1" type="ORF">AFUS01_LOCUS1911</name>
</gene>
<comment type="caution">
    <text evidence="1">The sequence shown here is derived from an EMBL/GenBank/DDBJ whole genome shotgun (WGS) entry which is preliminary data.</text>
</comment>
<keyword evidence="2" id="KW-1185">Reference proteome</keyword>
<feature type="non-terminal residue" evidence="1">
    <location>
        <position position="1"/>
    </location>
</feature>
<reference evidence="1" key="1">
    <citation type="submission" date="2021-06" db="EMBL/GenBank/DDBJ databases">
        <authorList>
            <person name="Hodson N. C."/>
            <person name="Mongue J. A."/>
            <person name="Jaron S. K."/>
        </authorList>
    </citation>
    <scope>NUCLEOTIDE SEQUENCE</scope>
</reference>
<protein>
    <submittedName>
        <fullName evidence="1">Uncharacterized protein</fullName>
    </submittedName>
</protein>